<feature type="non-terminal residue" evidence="2">
    <location>
        <position position="1"/>
    </location>
</feature>
<comment type="caution">
    <text evidence="2">The sequence shown here is derived from an EMBL/GenBank/DDBJ whole genome shotgun (WGS) entry which is preliminary data.</text>
</comment>
<evidence type="ECO:0000256" key="1">
    <source>
        <dbReference type="SAM" id="SignalP"/>
    </source>
</evidence>
<evidence type="ECO:0008006" key="4">
    <source>
        <dbReference type="Google" id="ProtNLM"/>
    </source>
</evidence>
<protein>
    <recommendedName>
        <fullName evidence="4">Ribosomal protein</fullName>
    </recommendedName>
</protein>
<organism evidence="2 3">
    <name type="scientific">Pristionchus mayeri</name>
    <dbReference type="NCBI Taxonomy" id="1317129"/>
    <lineage>
        <taxon>Eukaryota</taxon>
        <taxon>Metazoa</taxon>
        <taxon>Ecdysozoa</taxon>
        <taxon>Nematoda</taxon>
        <taxon>Chromadorea</taxon>
        <taxon>Rhabditida</taxon>
        <taxon>Rhabditina</taxon>
        <taxon>Diplogasteromorpha</taxon>
        <taxon>Diplogasteroidea</taxon>
        <taxon>Neodiplogasteridae</taxon>
        <taxon>Pristionchus</taxon>
    </lineage>
</organism>
<reference evidence="3" key="1">
    <citation type="submission" date="2022-10" db="EMBL/GenBank/DDBJ databases">
        <title>Genome assembly of Pristionchus species.</title>
        <authorList>
            <person name="Yoshida K."/>
            <person name="Sommer R.J."/>
        </authorList>
    </citation>
    <scope>NUCLEOTIDE SEQUENCE [LARGE SCALE GENOMIC DNA]</scope>
    <source>
        <strain evidence="3">RS5460</strain>
    </source>
</reference>
<accession>A0AAN5IE07</accession>
<proteinExistence type="predicted"/>
<dbReference type="Proteomes" id="UP001328107">
    <property type="component" value="Unassembled WGS sequence"/>
</dbReference>
<name>A0AAN5IE07_9BILA</name>
<feature type="non-terminal residue" evidence="2">
    <location>
        <position position="206"/>
    </location>
</feature>
<keyword evidence="3" id="KW-1185">Reference proteome</keyword>
<dbReference type="AlphaFoldDB" id="A0AAN5IE07"/>
<dbReference type="EMBL" id="BTRK01000006">
    <property type="protein sequence ID" value="GMR61064.1"/>
    <property type="molecule type" value="Genomic_DNA"/>
</dbReference>
<feature type="chain" id="PRO_5042823714" description="Ribosomal protein" evidence="1">
    <location>
        <begin position="18"/>
        <end position="206"/>
    </location>
</feature>
<gene>
    <name evidence="2" type="ORF">PMAYCL1PPCAC_31259</name>
</gene>
<evidence type="ECO:0000313" key="3">
    <source>
        <dbReference type="Proteomes" id="UP001328107"/>
    </source>
</evidence>
<evidence type="ECO:0000313" key="2">
    <source>
        <dbReference type="EMBL" id="GMR61064.1"/>
    </source>
</evidence>
<sequence>FCVCLWLILAVAWLGNGDKMGKRGEKVKSGGNRGRSESRLFLLRHHLAEFLEVDLAVVVDVDVLVDGLDVLVGERVAHALEGRAQLRSGDVSIAVHIQLVEHRSQRERQRVRMRYRQELCEVDISVVVFVCCEEHRFQLFVCRRLTHLLHHGLQLVLLDESVAVEVELLEDAPQVVVFDVAVFSILIRLPSRRRAARAHSTPRLPE</sequence>
<keyword evidence="1" id="KW-0732">Signal</keyword>
<feature type="signal peptide" evidence="1">
    <location>
        <begin position="1"/>
        <end position="17"/>
    </location>
</feature>